<accession>A0A9X2KT45</accession>
<reference evidence="2" key="1">
    <citation type="submission" date="2022-05" db="EMBL/GenBank/DDBJ databases">
        <authorList>
            <person name="Sun H.-N."/>
        </authorList>
    </citation>
    <scope>NUCLEOTIDE SEQUENCE</scope>
    <source>
        <strain evidence="2">HB14</strain>
    </source>
</reference>
<dbReference type="PANTHER" id="PTHR40691">
    <property type="entry name" value="(NA+)-NQR MATURATION NQRM"/>
    <property type="match status" value="1"/>
</dbReference>
<reference evidence="2" key="2">
    <citation type="submission" date="2023-01" db="EMBL/GenBank/DDBJ databases">
        <title>Gilvimarinus xylanilyticus HB14 isolated from Caulerpa lentillifera aquaculture base in Hainan, China.</title>
        <authorList>
            <person name="Zhang Y.-J."/>
        </authorList>
    </citation>
    <scope>NUCLEOTIDE SEQUENCE</scope>
    <source>
        <strain evidence="2">HB14</strain>
    </source>
</reference>
<evidence type="ECO:0000313" key="3">
    <source>
        <dbReference type="Proteomes" id="UP001139319"/>
    </source>
</evidence>
<organism evidence="2 3">
    <name type="scientific">Gilvimarinus xylanilyticus</name>
    <dbReference type="NCBI Taxonomy" id="2944139"/>
    <lineage>
        <taxon>Bacteria</taxon>
        <taxon>Pseudomonadati</taxon>
        <taxon>Pseudomonadota</taxon>
        <taxon>Gammaproteobacteria</taxon>
        <taxon>Cellvibrionales</taxon>
        <taxon>Cellvibrionaceae</taxon>
        <taxon>Gilvimarinus</taxon>
    </lineage>
</organism>
<dbReference type="PANTHER" id="PTHR40691:SF3">
    <property type="entry name" value="(NA+)-NQR MATURATION NQRM"/>
    <property type="match status" value="1"/>
</dbReference>
<dbReference type="EMBL" id="JAMFTH010000001">
    <property type="protein sequence ID" value="MCP8898797.1"/>
    <property type="molecule type" value="Genomic_DNA"/>
</dbReference>
<dbReference type="RefSeq" id="WP_253967066.1">
    <property type="nucleotide sequence ID" value="NZ_JAMFTH010000001.1"/>
</dbReference>
<feature type="compositionally biased region" description="Polar residues" evidence="1">
    <location>
        <begin position="61"/>
        <end position="72"/>
    </location>
</feature>
<gene>
    <name evidence="2" type="primary">nqrM</name>
    <name evidence="2" type="ORF">M6D89_05735</name>
</gene>
<sequence>MAMFMVALCVMLLVVAGMAVGVIFGRKPLSGSCGGVGQALGEKDYTCELCGGDEAKCESINSEENSAKTANQDLAVDATRPR</sequence>
<name>A0A9X2KT45_9GAMM</name>
<evidence type="ECO:0000313" key="2">
    <source>
        <dbReference type="EMBL" id="MCP8898797.1"/>
    </source>
</evidence>
<dbReference type="Pfam" id="PF04400">
    <property type="entry name" value="NqrM"/>
    <property type="match status" value="1"/>
</dbReference>
<comment type="caution">
    <text evidence="2">The sequence shown here is derived from an EMBL/GenBank/DDBJ whole genome shotgun (WGS) entry which is preliminary data.</text>
</comment>
<dbReference type="Proteomes" id="UP001139319">
    <property type="component" value="Unassembled WGS sequence"/>
</dbReference>
<dbReference type="AlphaFoldDB" id="A0A9X2KT45"/>
<keyword evidence="3" id="KW-1185">Reference proteome</keyword>
<evidence type="ECO:0000256" key="1">
    <source>
        <dbReference type="SAM" id="MobiDB-lite"/>
    </source>
</evidence>
<dbReference type="InterPro" id="IPR007495">
    <property type="entry name" value="NqrM"/>
</dbReference>
<protein>
    <submittedName>
        <fullName evidence="2">(Na+)-NQR maturation NqrM</fullName>
    </submittedName>
</protein>
<proteinExistence type="predicted"/>
<feature type="region of interest" description="Disordered" evidence="1">
    <location>
        <begin position="61"/>
        <end position="82"/>
    </location>
</feature>